<dbReference type="InterPro" id="IPR049945">
    <property type="entry name" value="AAA_22"/>
</dbReference>
<dbReference type="InterPro" id="IPR027417">
    <property type="entry name" value="P-loop_NTPase"/>
</dbReference>
<gene>
    <name evidence="3" type="ORF">PCOS0759_LOCUS6534</name>
</gene>
<evidence type="ECO:0000256" key="1">
    <source>
        <dbReference type="SAM" id="Phobius"/>
    </source>
</evidence>
<dbReference type="SUPFAM" id="SSF52540">
    <property type="entry name" value="P-loop containing nucleoside triphosphate hydrolases"/>
    <property type="match status" value="1"/>
</dbReference>
<protein>
    <recommendedName>
        <fullName evidence="2">ORC1/DEAH AAA+ ATPase domain-containing protein</fullName>
    </recommendedName>
</protein>
<accession>A0A7S1KRX5</accession>
<sequence length="465" mass="52659">MSRLLSLNTRRFFSKHQLFSDSPAIKKSFLISQTPILGKKLDKYFDENNFKLDKELGLYIPRQYLDTENLNVDKQELLQHAQKVFFGVLVHSMGRQKADRIMKPIRCALLLLLLLVSASFLAYYTANRTTVAELRRSWEVRKAKRLLMAQMKAMAPATPASSYIQRKIDEEALKEWVTQNAFSVVYGSKGIGKSTLMDEITRQLKQEGQPVLLIRITSKNPLKSLCDQLHIPVKQGEPAADNLRPPPSLELALDVLEQLTVMTKQQWNGERPIVIIDQINHLERIPGAIGILRGVGEEASNYEYLPRLVYVTSDHLLNNHFASLGRAAPYLVHEMSESEACKYLTGKFKMQSKDEQRDAYNRAGGVPMFLDWYRDKNNAPALIDGTIAGYLSKSGADAKHKASFVKLVQRLGKEGSVPADVALHLAGSEDFLTALQQHNILMKDQENIQFHDSAVRNYLVRKGYC</sequence>
<evidence type="ECO:0000313" key="3">
    <source>
        <dbReference type="EMBL" id="CAD9083292.1"/>
    </source>
</evidence>
<dbReference type="AlphaFoldDB" id="A0A7S1KRX5"/>
<feature type="domain" description="ORC1/DEAH AAA+ ATPase" evidence="2">
    <location>
        <begin position="180"/>
        <end position="286"/>
    </location>
</feature>
<feature type="transmembrane region" description="Helical" evidence="1">
    <location>
        <begin position="105"/>
        <end position="126"/>
    </location>
</feature>
<dbReference type="Pfam" id="PF13401">
    <property type="entry name" value="AAA_22"/>
    <property type="match status" value="1"/>
</dbReference>
<dbReference type="EMBL" id="HBGD01007901">
    <property type="protein sequence ID" value="CAD9083292.1"/>
    <property type="molecule type" value="Transcribed_RNA"/>
</dbReference>
<dbReference type="Gene3D" id="3.40.50.300">
    <property type="entry name" value="P-loop containing nucleotide triphosphate hydrolases"/>
    <property type="match status" value="1"/>
</dbReference>
<keyword evidence="1" id="KW-0812">Transmembrane</keyword>
<name>A0A7S1KRX5_9EUKA</name>
<reference evidence="3" key="1">
    <citation type="submission" date="2021-01" db="EMBL/GenBank/DDBJ databases">
        <authorList>
            <person name="Corre E."/>
            <person name="Pelletier E."/>
            <person name="Niang G."/>
            <person name="Scheremetjew M."/>
            <person name="Finn R."/>
            <person name="Kale V."/>
            <person name="Holt S."/>
            <person name="Cochrane G."/>
            <person name="Meng A."/>
            <person name="Brown T."/>
            <person name="Cohen L."/>
        </authorList>
    </citation>
    <scope>NUCLEOTIDE SEQUENCE</scope>
    <source>
        <strain evidence="3">WS</strain>
    </source>
</reference>
<evidence type="ECO:0000259" key="2">
    <source>
        <dbReference type="Pfam" id="PF13401"/>
    </source>
</evidence>
<dbReference type="GO" id="GO:0016887">
    <property type="term" value="F:ATP hydrolysis activity"/>
    <property type="evidence" value="ECO:0007669"/>
    <property type="project" value="InterPro"/>
</dbReference>
<proteinExistence type="predicted"/>
<organism evidence="3">
    <name type="scientific">Percolomonas cosmopolitus</name>
    <dbReference type="NCBI Taxonomy" id="63605"/>
    <lineage>
        <taxon>Eukaryota</taxon>
        <taxon>Discoba</taxon>
        <taxon>Heterolobosea</taxon>
        <taxon>Tetramitia</taxon>
        <taxon>Eutetramitia</taxon>
        <taxon>Percolomonadidae</taxon>
        <taxon>Percolomonas</taxon>
    </lineage>
</organism>
<keyword evidence="1" id="KW-1133">Transmembrane helix</keyword>
<keyword evidence="1" id="KW-0472">Membrane</keyword>